<proteinExistence type="predicted"/>
<evidence type="ECO:0000313" key="2">
    <source>
        <dbReference type="Proteomes" id="UP000198656"/>
    </source>
</evidence>
<organism evidence="1 2">
    <name type="scientific">Desulfosporosinus hippei DSM 8344</name>
    <dbReference type="NCBI Taxonomy" id="1121419"/>
    <lineage>
        <taxon>Bacteria</taxon>
        <taxon>Bacillati</taxon>
        <taxon>Bacillota</taxon>
        <taxon>Clostridia</taxon>
        <taxon>Eubacteriales</taxon>
        <taxon>Desulfitobacteriaceae</taxon>
        <taxon>Desulfosporosinus</taxon>
    </lineage>
</organism>
<evidence type="ECO:0000313" key="1">
    <source>
        <dbReference type="EMBL" id="SDH50724.1"/>
    </source>
</evidence>
<accession>A0A1G8CZF5</accession>
<sequence length="49" mass="5804">MLETKKNSQKVLKFSTELPIYIVSQLNTQFFRDELFFMGVLQDAKPHEI</sequence>
<dbReference type="STRING" id="1121419.SAMN05443529_11466"/>
<protein>
    <submittedName>
        <fullName evidence="1">Uncharacterized protein</fullName>
    </submittedName>
</protein>
<dbReference type="AlphaFoldDB" id="A0A1G8CZF5"/>
<dbReference type="Proteomes" id="UP000198656">
    <property type="component" value="Unassembled WGS sequence"/>
</dbReference>
<gene>
    <name evidence="1" type="ORF">SAMN05443529_11466</name>
</gene>
<dbReference type="EMBL" id="FNCP01000014">
    <property type="protein sequence ID" value="SDH50724.1"/>
    <property type="molecule type" value="Genomic_DNA"/>
</dbReference>
<reference evidence="2" key="1">
    <citation type="submission" date="2016-10" db="EMBL/GenBank/DDBJ databases">
        <authorList>
            <person name="Varghese N."/>
            <person name="Submissions S."/>
        </authorList>
    </citation>
    <scope>NUCLEOTIDE SEQUENCE [LARGE SCALE GENOMIC DNA]</scope>
    <source>
        <strain evidence="2">DSM 8344</strain>
    </source>
</reference>
<keyword evidence="2" id="KW-1185">Reference proteome</keyword>
<name>A0A1G8CZF5_9FIRM</name>